<dbReference type="AlphaFoldDB" id="A0A0S4UY45"/>
<protein>
    <submittedName>
        <fullName evidence="2">Uncharacterized protein</fullName>
    </submittedName>
</protein>
<feature type="transmembrane region" description="Helical" evidence="1">
    <location>
        <begin position="72"/>
        <end position="89"/>
    </location>
</feature>
<sequence>MKHIILLIAMAITCILAAVANVVITRMIGLNVFTFKLWFIIPAGALCVGMLGASGAILAARYFNIQPTIVDAVLMVVVAAATMLLIYYLDYTTFVLDDGRRVADLVDFGSYVDLVLTKAHMRVGRGAGVDSGEVGQMGYALAGIEFVGFLIGGAATFFLIKGLWRCAECGSYLRKLKTKKTRELTFDEANKVIELFKTGDLGTVQGVMAWAPPERTLDRNGQKALISFDLHGCPKCKTEVISAKVNAFNGKEWKEVPALTTRRDLLSGMSLRDQFA</sequence>
<organism evidence="2">
    <name type="scientific">Ralstonia solanacearum</name>
    <name type="common">Pseudomonas solanacearum</name>
    <dbReference type="NCBI Taxonomy" id="305"/>
    <lineage>
        <taxon>Bacteria</taxon>
        <taxon>Pseudomonadati</taxon>
        <taxon>Pseudomonadota</taxon>
        <taxon>Betaproteobacteria</taxon>
        <taxon>Burkholderiales</taxon>
        <taxon>Burkholderiaceae</taxon>
        <taxon>Ralstonia</taxon>
        <taxon>Ralstonia solanacearum species complex</taxon>
    </lineage>
</organism>
<dbReference type="EMBL" id="LN899824">
    <property type="protein sequence ID" value="CUV26849.1"/>
    <property type="molecule type" value="Genomic_DNA"/>
</dbReference>
<proteinExistence type="predicted"/>
<feature type="transmembrane region" description="Helical" evidence="1">
    <location>
        <begin position="36"/>
        <end position="60"/>
    </location>
</feature>
<gene>
    <name evidence="2" type="ORF">RUN1985_v1_10047</name>
</gene>
<feature type="transmembrane region" description="Helical" evidence="1">
    <location>
        <begin position="139"/>
        <end position="160"/>
    </location>
</feature>
<keyword evidence="1" id="KW-1133">Transmembrane helix</keyword>
<name>A0A0S4UY45_RALSL</name>
<evidence type="ECO:0000313" key="2">
    <source>
        <dbReference type="EMBL" id="CUV26849.1"/>
    </source>
</evidence>
<accession>A0A0S4UY45</accession>
<keyword evidence="1" id="KW-0812">Transmembrane</keyword>
<keyword evidence="1" id="KW-0472">Membrane</keyword>
<reference evidence="2" key="1">
    <citation type="submission" date="2015-10" db="EMBL/GenBank/DDBJ databases">
        <authorList>
            <person name="Gilbert D.G."/>
        </authorList>
    </citation>
    <scope>NUCLEOTIDE SEQUENCE</scope>
    <source>
        <strain evidence="2">Phyl III-seqv23</strain>
    </source>
</reference>
<evidence type="ECO:0000256" key="1">
    <source>
        <dbReference type="SAM" id="Phobius"/>
    </source>
</evidence>